<dbReference type="OrthoDB" id="5072071at2759"/>
<feature type="region of interest" description="Disordered" evidence="1">
    <location>
        <begin position="125"/>
        <end position="172"/>
    </location>
</feature>
<organism evidence="2 3">
    <name type="scientific">Dactylonectria macrodidyma</name>
    <dbReference type="NCBI Taxonomy" id="307937"/>
    <lineage>
        <taxon>Eukaryota</taxon>
        <taxon>Fungi</taxon>
        <taxon>Dikarya</taxon>
        <taxon>Ascomycota</taxon>
        <taxon>Pezizomycotina</taxon>
        <taxon>Sordariomycetes</taxon>
        <taxon>Hypocreomycetidae</taxon>
        <taxon>Hypocreales</taxon>
        <taxon>Nectriaceae</taxon>
        <taxon>Dactylonectria</taxon>
    </lineage>
</organism>
<comment type="caution">
    <text evidence="2">The sequence shown here is derived from an EMBL/GenBank/DDBJ whole genome shotgun (WGS) entry which is preliminary data.</text>
</comment>
<sequence>MCQEIIALAICAPSKTPHMSFTCGKLHMVAGERIVCKDARGTCVCFFGTCGKVDREVTTMATDLADLTKVRCASCTKREDDTGDRRHGEEIINSPLLQRPAIPGGEDVHRQFQATLKNLWGGKPSCPFHAPPETAASSTDEVNEPTPSVASDESKATIATDSTQSKSTISQPAITNGLVTGVGLQSSRWANAPPAPPPTTRPVRPRPLAQTPTTPAPAARTPTVRDPTANATPKGNFNAKARVATRKIFNAKAFLSNDA</sequence>
<dbReference type="AlphaFoldDB" id="A0A9P9EZH2"/>
<evidence type="ECO:0000313" key="3">
    <source>
        <dbReference type="Proteomes" id="UP000738349"/>
    </source>
</evidence>
<dbReference type="EMBL" id="JAGMUV010000007">
    <property type="protein sequence ID" value="KAH7148327.1"/>
    <property type="molecule type" value="Genomic_DNA"/>
</dbReference>
<evidence type="ECO:0000256" key="1">
    <source>
        <dbReference type="SAM" id="MobiDB-lite"/>
    </source>
</evidence>
<proteinExistence type="predicted"/>
<accession>A0A9P9EZH2</accession>
<feature type="compositionally biased region" description="Polar residues" evidence="1">
    <location>
        <begin position="135"/>
        <end position="172"/>
    </location>
</feature>
<reference evidence="2" key="1">
    <citation type="journal article" date="2021" name="Nat. Commun.">
        <title>Genetic determinants of endophytism in the Arabidopsis root mycobiome.</title>
        <authorList>
            <person name="Mesny F."/>
            <person name="Miyauchi S."/>
            <person name="Thiergart T."/>
            <person name="Pickel B."/>
            <person name="Atanasova L."/>
            <person name="Karlsson M."/>
            <person name="Huettel B."/>
            <person name="Barry K.W."/>
            <person name="Haridas S."/>
            <person name="Chen C."/>
            <person name="Bauer D."/>
            <person name="Andreopoulos W."/>
            <person name="Pangilinan J."/>
            <person name="LaButti K."/>
            <person name="Riley R."/>
            <person name="Lipzen A."/>
            <person name="Clum A."/>
            <person name="Drula E."/>
            <person name="Henrissat B."/>
            <person name="Kohler A."/>
            <person name="Grigoriev I.V."/>
            <person name="Martin F.M."/>
            <person name="Hacquard S."/>
        </authorList>
    </citation>
    <scope>NUCLEOTIDE SEQUENCE</scope>
    <source>
        <strain evidence="2">MPI-CAGE-AT-0147</strain>
    </source>
</reference>
<protein>
    <submittedName>
        <fullName evidence="2">Uncharacterized protein</fullName>
    </submittedName>
</protein>
<evidence type="ECO:0000313" key="2">
    <source>
        <dbReference type="EMBL" id="KAH7148327.1"/>
    </source>
</evidence>
<name>A0A9P9EZH2_9HYPO</name>
<feature type="compositionally biased region" description="Low complexity" evidence="1">
    <location>
        <begin position="206"/>
        <end position="229"/>
    </location>
</feature>
<feature type="region of interest" description="Disordered" evidence="1">
    <location>
        <begin position="187"/>
        <end position="236"/>
    </location>
</feature>
<gene>
    <name evidence="2" type="ORF">EDB81DRAFT_932667</name>
</gene>
<keyword evidence="3" id="KW-1185">Reference proteome</keyword>
<dbReference type="Proteomes" id="UP000738349">
    <property type="component" value="Unassembled WGS sequence"/>
</dbReference>